<dbReference type="PATRIC" id="fig|1423771.3.peg.2119"/>
<proteinExistence type="predicted"/>
<protein>
    <submittedName>
        <fullName evidence="2">Uncharacterized protein</fullName>
    </submittedName>
</protein>
<sequence length="70" mass="8113">MIDLKELKQLVKRHNWLKHFSVCNLLMFLFLVLYNFTTYLVPLIHLSLPAILVTMILADVLCITGQVIAE</sequence>
<dbReference type="AlphaFoldDB" id="A0A0R1PBZ4"/>
<reference evidence="2 3" key="1">
    <citation type="journal article" date="2015" name="Genome Announc.">
        <title>Expanding the biotechnology potential of lactobacilli through comparative genomics of 213 strains and associated genera.</title>
        <authorList>
            <person name="Sun Z."/>
            <person name="Harris H.M."/>
            <person name="McCann A."/>
            <person name="Guo C."/>
            <person name="Argimon S."/>
            <person name="Zhang W."/>
            <person name="Yang X."/>
            <person name="Jeffery I.B."/>
            <person name="Cooney J.C."/>
            <person name="Kagawa T.F."/>
            <person name="Liu W."/>
            <person name="Song Y."/>
            <person name="Salvetti E."/>
            <person name="Wrobel A."/>
            <person name="Rasinkangas P."/>
            <person name="Parkhill J."/>
            <person name="Rea M.C."/>
            <person name="O'Sullivan O."/>
            <person name="Ritari J."/>
            <person name="Douillard F.P."/>
            <person name="Paul Ross R."/>
            <person name="Yang R."/>
            <person name="Briner A.E."/>
            <person name="Felis G.E."/>
            <person name="de Vos W.M."/>
            <person name="Barrangou R."/>
            <person name="Klaenhammer T.R."/>
            <person name="Caufield P.W."/>
            <person name="Cui Y."/>
            <person name="Zhang H."/>
            <person name="O'Toole P.W."/>
        </authorList>
    </citation>
    <scope>NUCLEOTIDE SEQUENCE [LARGE SCALE GENOMIC DNA]</scope>
    <source>
        <strain evidence="2 3">DSM 13345</strain>
    </source>
</reference>
<organism evidence="2 3">
    <name type="scientific">Limosilactobacillus mucosae DSM 13345</name>
    <dbReference type="NCBI Taxonomy" id="1423771"/>
    <lineage>
        <taxon>Bacteria</taxon>
        <taxon>Bacillati</taxon>
        <taxon>Bacillota</taxon>
        <taxon>Bacilli</taxon>
        <taxon>Lactobacillales</taxon>
        <taxon>Lactobacillaceae</taxon>
        <taxon>Limosilactobacillus</taxon>
    </lineage>
</organism>
<feature type="transmembrane region" description="Helical" evidence="1">
    <location>
        <begin position="47"/>
        <end position="69"/>
    </location>
</feature>
<evidence type="ECO:0000313" key="2">
    <source>
        <dbReference type="EMBL" id="KRL25784.1"/>
    </source>
</evidence>
<accession>A0A0R1PBZ4</accession>
<keyword evidence="1" id="KW-0472">Membrane</keyword>
<dbReference type="EMBL" id="AZEQ01000009">
    <property type="protein sequence ID" value="KRL25784.1"/>
    <property type="molecule type" value="Genomic_DNA"/>
</dbReference>
<name>A0A0R1PBZ4_LIMMU</name>
<keyword evidence="1" id="KW-0812">Transmembrane</keyword>
<keyword evidence="1" id="KW-1133">Transmembrane helix</keyword>
<feature type="transmembrane region" description="Helical" evidence="1">
    <location>
        <begin position="21"/>
        <end position="41"/>
    </location>
</feature>
<evidence type="ECO:0000313" key="3">
    <source>
        <dbReference type="Proteomes" id="UP000050901"/>
    </source>
</evidence>
<gene>
    <name evidence="2" type="ORF">FC47_GL002039</name>
</gene>
<evidence type="ECO:0000256" key="1">
    <source>
        <dbReference type="SAM" id="Phobius"/>
    </source>
</evidence>
<dbReference type="Proteomes" id="UP000050901">
    <property type="component" value="Unassembled WGS sequence"/>
</dbReference>
<comment type="caution">
    <text evidence="2">The sequence shown here is derived from an EMBL/GenBank/DDBJ whole genome shotgun (WGS) entry which is preliminary data.</text>
</comment>